<keyword evidence="1" id="KW-0472">Membrane</keyword>
<organism evidence="2 3">
    <name type="scientific">Siphonobacter curvatus</name>
    <dbReference type="NCBI Taxonomy" id="2094562"/>
    <lineage>
        <taxon>Bacteria</taxon>
        <taxon>Pseudomonadati</taxon>
        <taxon>Bacteroidota</taxon>
        <taxon>Cytophagia</taxon>
        <taxon>Cytophagales</taxon>
        <taxon>Cytophagaceae</taxon>
        <taxon>Siphonobacter</taxon>
    </lineage>
</organism>
<dbReference type="InterPro" id="IPR025250">
    <property type="entry name" value="DUF4199"/>
</dbReference>
<evidence type="ECO:0000256" key="1">
    <source>
        <dbReference type="SAM" id="Phobius"/>
    </source>
</evidence>
<comment type="caution">
    <text evidence="2">The sequence shown here is derived from an EMBL/GenBank/DDBJ whole genome shotgun (WGS) entry which is preliminary data.</text>
</comment>
<keyword evidence="1" id="KW-0812">Transmembrane</keyword>
<dbReference type="Pfam" id="PF13858">
    <property type="entry name" value="DUF4199"/>
    <property type="match status" value="1"/>
</dbReference>
<evidence type="ECO:0000313" key="3">
    <source>
        <dbReference type="Proteomes" id="UP000239590"/>
    </source>
</evidence>
<feature type="transmembrane region" description="Helical" evidence="1">
    <location>
        <begin position="5"/>
        <end position="28"/>
    </location>
</feature>
<feature type="transmembrane region" description="Helical" evidence="1">
    <location>
        <begin position="40"/>
        <end position="61"/>
    </location>
</feature>
<dbReference type="OrthoDB" id="6384283at2"/>
<accession>A0A2S7ITP6</accession>
<proteinExistence type="predicted"/>
<feature type="transmembrane region" description="Helical" evidence="1">
    <location>
        <begin position="143"/>
        <end position="169"/>
    </location>
</feature>
<protein>
    <submittedName>
        <fullName evidence="2">DUF4199 domain-containing protein</fullName>
    </submittedName>
</protein>
<gene>
    <name evidence="2" type="ORF">C5O19_05215</name>
</gene>
<dbReference type="Proteomes" id="UP000239590">
    <property type="component" value="Unassembled WGS sequence"/>
</dbReference>
<name>A0A2S7ITP6_9BACT</name>
<dbReference type="EMBL" id="PTRA01000001">
    <property type="protein sequence ID" value="PQA61008.1"/>
    <property type="molecule type" value="Genomic_DNA"/>
</dbReference>
<keyword evidence="1" id="KW-1133">Transmembrane helix</keyword>
<keyword evidence="3" id="KW-1185">Reference proteome</keyword>
<reference evidence="3" key="1">
    <citation type="submission" date="2018-02" db="EMBL/GenBank/DDBJ databases">
        <title>Genome sequencing of Solimonas sp. HR-BB.</title>
        <authorList>
            <person name="Lee Y."/>
            <person name="Jeon C.O."/>
        </authorList>
    </citation>
    <scope>NUCLEOTIDE SEQUENCE [LARGE SCALE GENOMIC DNA]</scope>
    <source>
        <strain evidence="3">HR-U</strain>
    </source>
</reference>
<dbReference type="RefSeq" id="WP_104713900.1">
    <property type="nucleotide sequence ID" value="NZ_PTRA01000001.1"/>
</dbReference>
<dbReference type="AlphaFoldDB" id="A0A2S7ITP6"/>
<evidence type="ECO:0000313" key="2">
    <source>
        <dbReference type="EMBL" id="PQA61008.1"/>
    </source>
</evidence>
<sequence>MKRTILVFGAIAGVVASLMLVLSMAMLKSRSTFFFKYGELFGYTSMLLTFSIIFIAVKSYRDRYLNGFISFKDALLLGLGVAFTASTIYVLVWVVFYKTIFPDFPQFYQQCMIEKQQAQGKTAAELAESREQMQVMFSYYDTLGGLIAITYMEILPVGLIVALFSGLVLKKRPSFKS</sequence>
<feature type="transmembrane region" description="Helical" evidence="1">
    <location>
        <begin position="73"/>
        <end position="96"/>
    </location>
</feature>